<name>A0A9K3GQ38_9EUKA</name>
<protein>
    <submittedName>
        <fullName evidence="1">Uncharacterized protein</fullName>
    </submittedName>
</protein>
<accession>A0A9K3GQ38</accession>
<evidence type="ECO:0000313" key="1">
    <source>
        <dbReference type="EMBL" id="GIQ91212.1"/>
    </source>
</evidence>
<reference evidence="1 2" key="1">
    <citation type="journal article" date="2018" name="PLoS ONE">
        <title>The draft genome of Kipferlia bialata reveals reductive genome evolution in fornicate parasites.</title>
        <authorList>
            <person name="Tanifuji G."/>
            <person name="Takabayashi S."/>
            <person name="Kume K."/>
            <person name="Takagi M."/>
            <person name="Nakayama T."/>
            <person name="Kamikawa R."/>
            <person name="Inagaki Y."/>
            <person name="Hashimoto T."/>
        </authorList>
    </citation>
    <scope>NUCLEOTIDE SEQUENCE [LARGE SCALE GENOMIC DNA]</scope>
    <source>
        <strain evidence="1">NY0173</strain>
    </source>
</reference>
<comment type="caution">
    <text evidence="1">The sequence shown here is derived from an EMBL/GenBank/DDBJ whole genome shotgun (WGS) entry which is preliminary data.</text>
</comment>
<evidence type="ECO:0000313" key="2">
    <source>
        <dbReference type="Proteomes" id="UP000265618"/>
    </source>
</evidence>
<dbReference type="Proteomes" id="UP000265618">
    <property type="component" value="Unassembled WGS sequence"/>
</dbReference>
<organism evidence="1 2">
    <name type="scientific">Kipferlia bialata</name>
    <dbReference type="NCBI Taxonomy" id="797122"/>
    <lineage>
        <taxon>Eukaryota</taxon>
        <taxon>Metamonada</taxon>
        <taxon>Carpediemonas-like organisms</taxon>
        <taxon>Kipferlia</taxon>
    </lineage>
</organism>
<proteinExistence type="predicted"/>
<dbReference type="EMBL" id="BDIP01007331">
    <property type="protein sequence ID" value="GIQ91212.1"/>
    <property type="molecule type" value="Genomic_DNA"/>
</dbReference>
<keyword evidence="2" id="KW-1185">Reference proteome</keyword>
<dbReference type="AlphaFoldDB" id="A0A9K3GQ38"/>
<sequence length="102" mass="10848">MSWHYGNTLVSDSEMSYRLSMLDPSLAGPAKALEERANIAGSPFQRLPNSYMYEAASSYVMGAVAAGVFKGARAAWRAPSGVVSRTGAGLRGAMVEGIYILQ</sequence>
<gene>
    <name evidence="1" type="ORF">KIPB_014362</name>
</gene>